<evidence type="ECO:0000256" key="5">
    <source>
        <dbReference type="ARBA" id="ARBA00023136"/>
    </source>
</evidence>
<reference evidence="8 9" key="1">
    <citation type="submission" date="2022-03" db="EMBL/GenBank/DDBJ databases">
        <authorList>
            <person name="Jo J.-H."/>
            <person name="Im W.-T."/>
        </authorList>
    </citation>
    <scope>NUCLEOTIDE SEQUENCE [LARGE SCALE GENOMIC DNA]</scope>
    <source>
        <strain evidence="8 9">MA9</strain>
    </source>
</reference>
<keyword evidence="3 6" id="KW-0812">Transmembrane</keyword>
<dbReference type="Proteomes" id="UP001316087">
    <property type="component" value="Unassembled WGS sequence"/>
</dbReference>
<feature type="transmembrane region" description="Helical" evidence="6">
    <location>
        <begin position="388"/>
        <end position="408"/>
    </location>
</feature>
<feature type="transmembrane region" description="Helical" evidence="6">
    <location>
        <begin position="12"/>
        <end position="38"/>
    </location>
</feature>
<gene>
    <name evidence="8" type="ORF">LZ480_16675</name>
</gene>
<feature type="transmembrane region" description="Helical" evidence="6">
    <location>
        <begin position="267"/>
        <end position="286"/>
    </location>
</feature>
<dbReference type="PROSITE" id="PS50850">
    <property type="entry name" value="MFS"/>
    <property type="match status" value="1"/>
</dbReference>
<evidence type="ECO:0000313" key="9">
    <source>
        <dbReference type="Proteomes" id="UP001316087"/>
    </source>
</evidence>
<evidence type="ECO:0000256" key="2">
    <source>
        <dbReference type="ARBA" id="ARBA00022448"/>
    </source>
</evidence>
<evidence type="ECO:0000256" key="4">
    <source>
        <dbReference type="ARBA" id="ARBA00022989"/>
    </source>
</evidence>
<evidence type="ECO:0000256" key="1">
    <source>
        <dbReference type="ARBA" id="ARBA00004651"/>
    </source>
</evidence>
<dbReference type="InterPro" id="IPR011701">
    <property type="entry name" value="MFS"/>
</dbReference>
<feature type="domain" description="Major facilitator superfamily (MFS) profile" evidence="7">
    <location>
        <begin position="11"/>
        <end position="412"/>
    </location>
</feature>
<evidence type="ECO:0000313" key="8">
    <source>
        <dbReference type="EMBL" id="MCH7323512.1"/>
    </source>
</evidence>
<keyword evidence="2" id="KW-0813">Transport</keyword>
<feature type="transmembrane region" description="Helical" evidence="6">
    <location>
        <begin position="105"/>
        <end position="128"/>
    </location>
</feature>
<feature type="transmembrane region" description="Helical" evidence="6">
    <location>
        <begin position="322"/>
        <end position="345"/>
    </location>
</feature>
<dbReference type="InterPro" id="IPR050327">
    <property type="entry name" value="Proton-linked_MCT"/>
</dbReference>
<organism evidence="8 9">
    <name type="scientific">Solibacillus palustris</name>
    <dbReference type="NCBI Taxonomy" id="2908203"/>
    <lineage>
        <taxon>Bacteria</taxon>
        <taxon>Bacillati</taxon>
        <taxon>Bacillota</taxon>
        <taxon>Bacilli</taxon>
        <taxon>Bacillales</taxon>
        <taxon>Caryophanaceae</taxon>
        <taxon>Solibacillus</taxon>
    </lineage>
</organism>
<feature type="transmembrane region" description="Helical" evidence="6">
    <location>
        <begin position="298"/>
        <end position="316"/>
    </location>
</feature>
<dbReference type="PANTHER" id="PTHR11360:SF284">
    <property type="entry name" value="EG:103B4.3 PROTEIN-RELATED"/>
    <property type="match status" value="1"/>
</dbReference>
<dbReference type="Pfam" id="PF07690">
    <property type="entry name" value="MFS_1"/>
    <property type="match status" value="1"/>
</dbReference>
<evidence type="ECO:0000259" key="7">
    <source>
        <dbReference type="PROSITE" id="PS50850"/>
    </source>
</evidence>
<sequence>MTKQKNKFHYAWLLLIAVSIMVALGKNGISTAGGLYLAPVTQDLGIGMGSFTLYFSIASIVTMIFLPIAGKLMAKYDIRLILIVSIILMAGSFAMFGFMSSVWGWYLFSIPMAIGSIFITQMAGPVLINNWFKKHNGLAIGLMVAIGGVFGAIIQPTVGNLIANQGWRFSYIASGIAVAVIIIPIILLFIRMTPQQKGLQPVGIDEVKTSDDSSAQQETAKGITASVAKKSSAFFALFGFFFIITSIASFSQHLAPFAMGVGYDIKFAGSALGAMQIGVLVGALSFGVLSDKIGAKNTAIFAMLLGLIPVAIFLTVPGNKTLFMVAIVIFGFIVSSLGTLGPLLTTALFGNKEYSQIYSTAAIGLAVAGIVALPGYGYVYEFTGSYTFVLYALAIMLILNALLVILAFKGKKKLEKAGLWN</sequence>
<feature type="transmembrane region" description="Helical" evidence="6">
    <location>
        <begin position="357"/>
        <end position="376"/>
    </location>
</feature>
<proteinExistence type="predicted"/>
<dbReference type="Gene3D" id="1.20.1250.20">
    <property type="entry name" value="MFS general substrate transporter like domains"/>
    <property type="match status" value="2"/>
</dbReference>
<comment type="caution">
    <text evidence="8">The sequence shown here is derived from an EMBL/GenBank/DDBJ whole genome shotgun (WGS) entry which is preliminary data.</text>
</comment>
<evidence type="ECO:0000256" key="6">
    <source>
        <dbReference type="SAM" id="Phobius"/>
    </source>
</evidence>
<dbReference type="PANTHER" id="PTHR11360">
    <property type="entry name" value="MONOCARBOXYLATE TRANSPORTER"/>
    <property type="match status" value="1"/>
</dbReference>
<feature type="transmembrane region" description="Helical" evidence="6">
    <location>
        <begin position="44"/>
        <end position="68"/>
    </location>
</feature>
<feature type="transmembrane region" description="Helical" evidence="6">
    <location>
        <begin position="233"/>
        <end position="255"/>
    </location>
</feature>
<accession>A0ABS9UGN2</accession>
<feature type="transmembrane region" description="Helical" evidence="6">
    <location>
        <begin position="80"/>
        <end position="99"/>
    </location>
</feature>
<dbReference type="RefSeq" id="WP_241370681.1">
    <property type="nucleotide sequence ID" value="NZ_JAKZFC010000008.1"/>
</dbReference>
<dbReference type="InterPro" id="IPR036259">
    <property type="entry name" value="MFS_trans_sf"/>
</dbReference>
<dbReference type="InterPro" id="IPR020846">
    <property type="entry name" value="MFS_dom"/>
</dbReference>
<feature type="transmembrane region" description="Helical" evidence="6">
    <location>
        <begin position="169"/>
        <end position="190"/>
    </location>
</feature>
<feature type="transmembrane region" description="Helical" evidence="6">
    <location>
        <begin position="140"/>
        <end position="163"/>
    </location>
</feature>
<keyword evidence="5 6" id="KW-0472">Membrane</keyword>
<keyword evidence="9" id="KW-1185">Reference proteome</keyword>
<keyword evidence="4 6" id="KW-1133">Transmembrane helix</keyword>
<dbReference type="SUPFAM" id="SSF103473">
    <property type="entry name" value="MFS general substrate transporter"/>
    <property type="match status" value="1"/>
</dbReference>
<evidence type="ECO:0000256" key="3">
    <source>
        <dbReference type="ARBA" id="ARBA00022692"/>
    </source>
</evidence>
<name>A0ABS9UGN2_9BACL</name>
<comment type="subcellular location">
    <subcellularLocation>
        <location evidence="1">Cell membrane</location>
        <topology evidence="1">Multi-pass membrane protein</topology>
    </subcellularLocation>
</comment>
<protein>
    <submittedName>
        <fullName evidence="8">MFS transporter</fullName>
    </submittedName>
</protein>
<dbReference type="EMBL" id="JAKZFC010000008">
    <property type="protein sequence ID" value="MCH7323512.1"/>
    <property type="molecule type" value="Genomic_DNA"/>
</dbReference>